<dbReference type="EC" id="4.2.1.20" evidence="3"/>
<dbReference type="GO" id="GO:0005829">
    <property type="term" value="C:cytosol"/>
    <property type="evidence" value="ECO:0007669"/>
    <property type="project" value="TreeGrafter"/>
</dbReference>
<keyword evidence="7" id="KW-0456">Lyase</keyword>
<name>X0XCY3_9ZZZZ</name>
<evidence type="ECO:0000256" key="2">
    <source>
        <dbReference type="ARBA" id="ARBA00011270"/>
    </source>
</evidence>
<evidence type="ECO:0000256" key="7">
    <source>
        <dbReference type="ARBA" id="ARBA00023239"/>
    </source>
</evidence>
<feature type="non-terminal residue" evidence="9">
    <location>
        <position position="1"/>
    </location>
</feature>
<dbReference type="SUPFAM" id="SSF51366">
    <property type="entry name" value="Ribulose-phoshate binding barrel"/>
    <property type="match status" value="1"/>
</dbReference>
<sequence>ESENKSDGIVVSSVKVQRIEMANRISERMEHLRTTGGKSLSVVIMIGDPDIKTTFELVRIAIDIGVDVIELGIPIDKPFLDSDVMRKSMSRALEFSRDHQLYLKTLGKLREGFQDMPFEVMIYHDTVMDIGMDNFCKSLVDTGMDAVLVADGFLKGNEFICTLDEKLLNRGVVPIRFVSHPFNPQQIDDLQKNAHGFIVVQTKADHQGQREALLDENRQVLDEIRGAAIRLPLVLAYGINTSMDVRKCISLGADGV</sequence>
<comment type="subunit">
    <text evidence="2">Tetramer of two alpha and two beta chains.</text>
</comment>
<dbReference type="NCBIfam" id="TIGR00262">
    <property type="entry name" value="trpA"/>
    <property type="match status" value="1"/>
</dbReference>
<evidence type="ECO:0000256" key="5">
    <source>
        <dbReference type="ARBA" id="ARBA00022822"/>
    </source>
</evidence>
<proteinExistence type="predicted"/>
<dbReference type="PANTHER" id="PTHR43406:SF1">
    <property type="entry name" value="TRYPTOPHAN SYNTHASE ALPHA CHAIN, CHLOROPLASTIC"/>
    <property type="match status" value="1"/>
</dbReference>
<comment type="caution">
    <text evidence="9">The sequence shown here is derived from an EMBL/GenBank/DDBJ whole genome shotgun (WGS) entry which is preliminary data.</text>
</comment>
<dbReference type="Gene3D" id="3.20.20.70">
    <property type="entry name" value="Aldolase class I"/>
    <property type="match status" value="1"/>
</dbReference>
<dbReference type="Pfam" id="PF00290">
    <property type="entry name" value="Trp_syntA"/>
    <property type="match status" value="1"/>
</dbReference>
<dbReference type="InterPro" id="IPR011060">
    <property type="entry name" value="RibuloseP-bd_barrel"/>
</dbReference>
<protein>
    <recommendedName>
        <fullName evidence="3">tryptophan synthase</fullName>
        <ecNumber evidence="3">4.2.1.20</ecNumber>
    </recommendedName>
</protein>
<reference evidence="9" key="1">
    <citation type="journal article" date="2014" name="Front. Microbiol.">
        <title>High frequency of phylogenetically diverse reductive dehalogenase-homologous genes in deep subseafloor sedimentary metagenomes.</title>
        <authorList>
            <person name="Kawai M."/>
            <person name="Futagami T."/>
            <person name="Toyoda A."/>
            <person name="Takaki Y."/>
            <person name="Nishi S."/>
            <person name="Hori S."/>
            <person name="Arai W."/>
            <person name="Tsubouchi T."/>
            <person name="Morono Y."/>
            <person name="Uchiyama I."/>
            <person name="Ito T."/>
            <person name="Fujiyama A."/>
            <person name="Inagaki F."/>
            <person name="Takami H."/>
        </authorList>
    </citation>
    <scope>NUCLEOTIDE SEQUENCE</scope>
    <source>
        <strain evidence="9">Expedition CK06-06</strain>
    </source>
</reference>
<dbReference type="InterPro" id="IPR002028">
    <property type="entry name" value="Trp_synthase_suA"/>
</dbReference>
<dbReference type="GO" id="GO:0004834">
    <property type="term" value="F:tryptophan synthase activity"/>
    <property type="evidence" value="ECO:0007669"/>
    <property type="project" value="UniProtKB-EC"/>
</dbReference>
<evidence type="ECO:0000256" key="8">
    <source>
        <dbReference type="ARBA" id="ARBA00049047"/>
    </source>
</evidence>
<organism evidence="9">
    <name type="scientific">marine sediment metagenome</name>
    <dbReference type="NCBI Taxonomy" id="412755"/>
    <lineage>
        <taxon>unclassified sequences</taxon>
        <taxon>metagenomes</taxon>
        <taxon>ecological metagenomes</taxon>
    </lineage>
</organism>
<dbReference type="PANTHER" id="PTHR43406">
    <property type="entry name" value="TRYPTOPHAN SYNTHASE, ALPHA CHAIN"/>
    <property type="match status" value="1"/>
</dbReference>
<gene>
    <name evidence="9" type="ORF">S01H1_58845</name>
</gene>
<comment type="catalytic activity">
    <reaction evidence="8">
        <text>(1S,2R)-1-C-(indol-3-yl)glycerol 3-phosphate + L-serine = D-glyceraldehyde 3-phosphate + L-tryptophan + H2O</text>
        <dbReference type="Rhea" id="RHEA:10532"/>
        <dbReference type="ChEBI" id="CHEBI:15377"/>
        <dbReference type="ChEBI" id="CHEBI:33384"/>
        <dbReference type="ChEBI" id="CHEBI:57912"/>
        <dbReference type="ChEBI" id="CHEBI:58866"/>
        <dbReference type="ChEBI" id="CHEBI:59776"/>
        <dbReference type="EC" id="4.2.1.20"/>
    </reaction>
</comment>
<accession>X0XCY3</accession>
<dbReference type="InterPro" id="IPR013785">
    <property type="entry name" value="Aldolase_TIM"/>
</dbReference>
<keyword evidence="5" id="KW-0822">Tryptophan biosynthesis</keyword>
<evidence type="ECO:0000256" key="3">
    <source>
        <dbReference type="ARBA" id="ARBA00012043"/>
    </source>
</evidence>
<evidence type="ECO:0000256" key="4">
    <source>
        <dbReference type="ARBA" id="ARBA00022605"/>
    </source>
</evidence>
<comment type="pathway">
    <text evidence="1">Amino-acid biosynthesis; L-tryptophan biosynthesis; L-tryptophan from chorismate: step 5/5.</text>
</comment>
<evidence type="ECO:0000256" key="1">
    <source>
        <dbReference type="ARBA" id="ARBA00004733"/>
    </source>
</evidence>
<feature type="non-terminal residue" evidence="9">
    <location>
        <position position="256"/>
    </location>
</feature>
<dbReference type="UniPathway" id="UPA00035">
    <property type="reaction ID" value="UER00044"/>
</dbReference>
<evidence type="ECO:0000313" key="9">
    <source>
        <dbReference type="EMBL" id="GAG22826.1"/>
    </source>
</evidence>
<keyword evidence="4" id="KW-0028">Amino-acid biosynthesis</keyword>
<dbReference type="AlphaFoldDB" id="X0XCY3"/>
<keyword evidence="6" id="KW-0057">Aromatic amino acid biosynthesis</keyword>
<dbReference type="EMBL" id="BARS01038457">
    <property type="protein sequence ID" value="GAG22826.1"/>
    <property type="molecule type" value="Genomic_DNA"/>
</dbReference>
<evidence type="ECO:0000256" key="6">
    <source>
        <dbReference type="ARBA" id="ARBA00023141"/>
    </source>
</evidence>